<organism evidence="1 2">
    <name type="scientific">Breoghania corrubedonensis</name>
    <dbReference type="NCBI Taxonomy" id="665038"/>
    <lineage>
        <taxon>Bacteria</taxon>
        <taxon>Pseudomonadati</taxon>
        <taxon>Pseudomonadota</taxon>
        <taxon>Alphaproteobacteria</taxon>
        <taxon>Hyphomicrobiales</taxon>
        <taxon>Stappiaceae</taxon>
        <taxon>Breoghania</taxon>
    </lineage>
</organism>
<dbReference type="RefSeq" id="WP_107991761.1">
    <property type="nucleotide sequence ID" value="NZ_QAYG01000012.1"/>
</dbReference>
<keyword evidence="1" id="KW-0808">Transferase</keyword>
<dbReference type="GO" id="GO:0016740">
    <property type="term" value="F:transferase activity"/>
    <property type="evidence" value="ECO:0007669"/>
    <property type="project" value="UniProtKB-KW"/>
</dbReference>
<comment type="caution">
    <text evidence="1">The sequence shown here is derived from an EMBL/GenBank/DDBJ whole genome shotgun (WGS) entry which is preliminary data.</text>
</comment>
<proteinExistence type="predicted"/>
<keyword evidence="2" id="KW-1185">Reference proteome</keyword>
<reference evidence="1 2" key="1">
    <citation type="submission" date="2018-04" db="EMBL/GenBank/DDBJ databases">
        <title>Genomic Encyclopedia of Archaeal and Bacterial Type Strains, Phase II (KMG-II): from individual species to whole genera.</title>
        <authorList>
            <person name="Goeker M."/>
        </authorList>
    </citation>
    <scope>NUCLEOTIDE SEQUENCE [LARGE SCALE GENOMIC DNA]</scope>
    <source>
        <strain evidence="1 2">DSM 23382</strain>
    </source>
</reference>
<dbReference type="SUPFAM" id="SSF53756">
    <property type="entry name" value="UDP-Glycosyltransferase/glycogen phosphorylase"/>
    <property type="match status" value="1"/>
</dbReference>
<dbReference type="EMBL" id="QAYG01000012">
    <property type="protein sequence ID" value="PTW55730.1"/>
    <property type="molecule type" value="Genomic_DNA"/>
</dbReference>
<gene>
    <name evidence="1" type="ORF">C8N35_11255</name>
</gene>
<name>A0A2T5UW60_9HYPH</name>
<evidence type="ECO:0000313" key="2">
    <source>
        <dbReference type="Proteomes" id="UP000244081"/>
    </source>
</evidence>
<sequence length="351" mass="39051">MIHYIVCNNPPQGILPTSNGPGMRARQLYQQISAAGHEARFVMFAERFNMTCGAENFAHSHRDLQLVPNGQFGDYVDRIEPGVFIFTQANFPVEVRKAAYRHRIVFDFIARKDLELIEIGKRAAVDKYLDAVRVYLDHADTVLVTSPKLQAHVRAEYGREPILNPFAFSPETHVKYSVPTITFGGRIHKWTNYAITFDGLADYFETHPDRRGLFLFDGGIAGIEDQHAKSVSRLLVLENVTRIGMLPSRQAAEVVGRSHLFVDSSFQGEERNFATSIRTVHALSLGTPVYHNAGTGLDDIYAVFPGKLGPEPDAQALEAVVEDALSGACEQALNTVRSSMTRMLTEGALSW</sequence>
<dbReference type="AlphaFoldDB" id="A0A2T5UW60"/>
<evidence type="ECO:0000313" key="1">
    <source>
        <dbReference type="EMBL" id="PTW55730.1"/>
    </source>
</evidence>
<dbReference type="OrthoDB" id="7249056at2"/>
<protein>
    <submittedName>
        <fullName evidence="1">Glycosyltransferase involved in cell wall biosynthesis</fullName>
    </submittedName>
</protein>
<dbReference type="Gene3D" id="3.40.50.2000">
    <property type="entry name" value="Glycogen Phosphorylase B"/>
    <property type="match status" value="1"/>
</dbReference>
<dbReference type="Proteomes" id="UP000244081">
    <property type="component" value="Unassembled WGS sequence"/>
</dbReference>
<accession>A0A2T5UW60</accession>